<organism evidence="3 4">
    <name type="scientific">Spirosoma validum</name>
    <dbReference type="NCBI Taxonomy" id="2771355"/>
    <lineage>
        <taxon>Bacteria</taxon>
        <taxon>Pseudomonadati</taxon>
        <taxon>Bacteroidota</taxon>
        <taxon>Cytophagia</taxon>
        <taxon>Cytophagales</taxon>
        <taxon>Cytophagaceae</taxon>
        <taxon>Spirosoma</taxon>
    </lineage>
</organism>
<dbReference type="AlphaFoldDB" id="A0A927GC72"/>
<dbReference type="Pfam" id="PF00561">
    <property type="entry name" value="Abhydrolase_1"/>
    <property type="match status" value="1"/>
</dbReference>
<protein>
    <submittedName>
        <fullName evidence="3">Alpha/beta hydrolase</fullName>
    </submittedName>
</protein>
<gene>
    <name evidence="3" type="ORF">IC230_04575</name>
</gene>
<evidence type="ECO:0000313" key="3">
    <source>
        <dbReference type="EMBL" id="MBD2752156.1"/>
    </source>
</evidence>
<dbReference type="PRINTS" id="PR00111">
    <property type="entry name" value="ABHYDROLASE"/>
</dbReference>
<evidence type="ECO:0000256" key="1">
    <source>
        <dbReference type="ARBA" id="ARBA00022801"/>
    </source>
</evidence>
<dbReference type="InterPro" id="IPR050266">
    <property type="entry name" value="AB_hydrolase_sf"/>
</dbReference>
<dbReference type="Gene3D" id="3.40.50.1820">
    <property type="entry name" value="alpha/beta hydrolase"/>
    <property type="match status" value="1"/>
</dbReference>
<name>A0A927GC72_9BACT</name>
<dbReference type="InterPro" id="IPR029058">
    <property type="entry name" value="AB_hydrolase_fold"/>
</dbReference>
<keyword evidence="1 3" id="KW-0378">Hydrolase</keyword>
<dbReference type="SUPFAM" id="SSF53474">
    <property type="entry name" value="alpha/beta-Hydrolases"/>
    <property type="match status" value="1"/>
</dbReference>
<proteinExistence type="predicted"/>
<dbReference type="GO" id="GO:0016020">
    <property type="term" value="C:membrane"/>
    <property type="evidence" value="ECO:0007669"/>
    <property type="project" value="TreeGrafter"/>
</dbReference>
<keyword evidence="4" id="KW-1185">Reference proteome</keyword>
<dbReference type="InterPro" id="IPR000073">
    <property type="entry name" value="AB_hydrolase_1"/>
</dbReference>
<dbReference type="EMBL" id="JACXAA010000001">
    <property type="protein sequence ID" value="MBD2752156.1"/>
    <property type="molecule type" value="Genomic_DNA"/>
</dbReference>
<sequence>MKYTANGIELNVLERGRGDIALVFLHYFGGSSLEWQAVIDHLSDQYRCLAIDLRGCGDSEAPETGYSVDDMADDVAALLRELHIQQFVLIGHSMSGKVALALAAGTLNHGQPDGLNSLILVSPSPPVPEPIPDDERQKLLQGHGQRSSAEQTLKNITAAHVSKRIQEQIIQDDLRTSKQAWDAWLLAGSKENISDRMTSVVVPVHILAGTEDHALPPDVQTRLVLPYLKNATFDTVEGIGHLIPWEAPDTLVDFIQKKITGNSPK</sequence>
<dbReference type="PANTHER" id="PTHR43798:SF31">
    <property type="entry name" value="AB HYDROLASE SUPERFAMILY PROTEIN YCLE"/>
    <property type="match status" value="1"/>
</dbReference>
<evidence type="ECO:0000259" key="2">
    <source>
        <dbReference type="Pfam" id="PF00561"/>
    </source>
</evidence>
<accession>A0A927GC72</accession>
<dbReference type="PANTHER" id="PTHR43798">
    <property type="entry name" value="MONOACYLGLYCEROL LIPASE"/>
    <property type="match status" value="1"/>
</dbReference>
<reference evidence="3" key="1">
    <citation type="submission" date="2020-09" db="EMBL/GenBank/DDBJ databases">
        <authorList>
            <person name="Kim M.K."/>
        </authorList>
    </citation>
    <scope>NUCLEOTIDE SEQUENCE</scope>
    <source>
        <strain evidence="3">BT704</strain>
    </source>
</reference>
<evidence type="ECO:0000313" key="4">
    <source>
        <dbReference type="Proteomes" id="UP000653797"/>
    </source>
</evidence>
<dbReference type="RefSeq" id="WP_191037767.1">
    <property type="nucleotide sequence ID" value="NZ_JACXAA010000001.1"/>
</dbReference>
<dbReference type="GO" id="GO:0016787">
    <property type="term" value="F:hydrolase activity"/>
    <property type="evidence" value="ECO:0007669"/>
    <property type="project" value="UniProtKB-KW"/>
</dbReference>
<comment type="caution">
    <text evidence="3">The sequence shown here is derived from an EMBL/GenBank/DDBJ whole genome shotgun (WGS) entry which is preliminary data.</text>
</comment>
<feature type="domain" description="AB hydrolase-1" evidence="2">
    <location>
        <begin position="21"/>
        <end position="137"/>
    </location>
</feature>
<dbReference type="Proteomes" id="UP000653797">
    <property type="component" value="Unassembled WGS sequence"/>
</dbReference>